<reference evidence="5 6" key="1">
    <citation type="submission" date="2007-05" db="EMBL/GenBank/DDBJ databases">
        <title>Complete sequence of chromosome of Acidiphilium cryptum JF-5.</title>
        <authorList>
            <consortium name="US DOE Joint Genome Institute"/>
            <person name="Copeland A."/>
            <person name="Lucas S."/>
            <person name="Lapidus A."/>
            <person name="Barry K."/>
            <person name="Detter J.C."/>
            <person name="Glavina del Rio T."/>
            <person name="Hammon N."/>
            <person name="Israni S."/>
            <person name="Dalin E."/>
            <person name="Tice H."/>
            <person name="Pitluck S."/>
            <person name="Sims D."/>
            <person name="Brettin T."/>
            <person name="Bruce D."/>
            <person name="Han C."/>
            <person name="Schmutz J."/>
            <person name="Larimer F."/>
            <person name="Land M."/>
            <person name="Hauser L."/>
            <person name="Kyrpides N."/>
            <person name="Kim E."/>
            <person name="Magnuson T."/>
            <person name="Richardson P."/>
        </authorList>
    </citation>
    <scope>NUCLEOTIDE SEQUENCE [LARGE SCALE GENOMIC DNA]</scope>
    <source>
        <strain evidence="5 6">JF-5</strain>
    </source>
</reference>
<evidence type="ECO:0000256" key="1">
    <source>
        <dbReference type="ARBA" id="ARBA00006484"/>
    </source>
</evidence>
<protein>
    <submittedName>
        <fullName evidence="5">Short-chain dehydrogenase/reductase SDR</fullName>
    </submittedName>
</protein>
<organism evidence="5 6">
    <name type="scientific">Acidiphilium cryptum (strain JF-5)</name>
    <dbReference type="NCBI Taxonomy" id="349163"/>
    <lineage>
        <taxon>Bacteria</taxon>
        <taxon>Pseudomonadati</taxon>
        <taxon>Pseudomonadota</taxon>
        <taxon>Alphaproteobacteria</taxon>
        <taxon>Acetobacterales</taxon>
        <taxon>Acidocellaceae</taxon>
        <taxon>Acidiphilium</taxon>
    </lineage>
</organism>
<dbReference type="PRINTS" id="PR00080">
    <property type="entry name" value="SDRFAMILY"/>
</dbReference>
<dbReference type="PANTHER" id="PTHR43391">
    <property type="entry name" value="RETINOL DEHYDROGENASE-RELATED"/>
    <property type="match status" value="1"/>
</dbReference>
<dbReference type="HOGENOM" id="CLU_010194_2_1_5"/>
<feature type="region of interest" description="Disordered" evidence="4">
    <location>
        <begin position="202"/>
        <end position="224"/>
    </location>
</feature>
<dbReference type="STRING" id="349163.Acry_2115"/>
<evidence type="ECO:0000256" key="3">
    <source>
        <dbReference type="RuleBase" id="RU000363"/>
    </source>
</evidence>
<dbReference type="PRINTS" id="PR00081">
    <property type="entry name" value="GDHRDH"/>
</dbReference>
<dbReference type="PANTHER" id="PTHR43391:SF12">
    <property type="entry name" value="OXIDOREDUCTASE EPHD-RELATED"/>
    <property type="match status" value="1"/>
</dbReference>
<evidence type="ECO:0000313" key="6">
    <source>
        <dbReference type="Proteomes" id="UP000000245"/>
    </source>
</evidence>
<dbReference type="InterPro" id="IPR036291">
    <property type="entry name" value="NAD(P)-bd_dom_sf"/>
</dbReference>
<keyword evidence="2" id="KW-0560">Oxidoreductase</keyword>
<proteinExistence type="inferred from homology"/>
<dbReference type="EMBL" id="CP000697">
    <property type="protein sequence ID" value="ABQ31314.1"/>
    <property type="molecule type" value="Genomic_DNA"/>
</dbReference>
<dbReference type="SUPFAM" id="SSF51735">
    <property type="entry name" value="NAD(P)-binding Rossmann-fold domains"/>
    <property type="match status" value="1"/>
</dbReference>
<keyword evidence="6" id="KW-1185">Reference proteome</keyword>
<dbReference type="Proteomes" id="UP000000245">
    <property type="component" value="Chromosome"/>
</dbReference>
<dbReference type="KEGG" id="acr:Acry_2115"/>
<dbReference type="GO" id="GO:0016491">
    <property type="term" value="F:oxidoreductase activity"/>
    <property type="evidence" value="ECO:0007669"/>
    <property type="project" value="UniProtKB-KW"/>
</dbReference>
<dbReference type="CDD" id="cd05233">
    <property type="entry name" value="SDR_c"/>
    <property type="match status" value="1"/>
</dbReference>
<dbReference type="RefSeq" id="WP_012039824.1">
    <property type="nucleotide sequence ID" value="NC_009484.1"/>
</dbReference>
<accession>A5G0D2</accession>
<dbReference type="AlphaFoldDB" id="A5G0D2"/>
<comment type="similarity">
    <text evidence="1 3">Belongs to the short-chain dehydrogenases/reductases (SDR) family.</text>
</comment>
<dbReference type="Pfam" id="PF00106">
    <property type="entry name" value="adh_short"/>
    <property type="match status" value="1"/>
</dbReference>
<dbReference type="InterPro" id="IPR002347">
    <property type="entry name" value="SDR_fam"/>
</dbReference>
<dbReference type="NCBIfam" id="NF004843">
    <property type="entry name" value="PRK06194.1"/>
    <property type="match status" value="1"/>
</dbReference>
<dbReference type="eggNOG" id="COG4221">
    <property type="taxonomic scope" value="Bacteria"/>
</dbReference>
<name>A5G0D2_ACICJ</name>
<gene>
    <name evidence="5" type="ordered locus">Acry_2115</name>
</gene>
<evidence type="ECO:0000256" key="4">
    <source>
        <dbReference type="SAM" id="MobiDB-lite"/>
    </source>
</evidence>
<evidence type="ECO:0000313" key="5">
    <source>
        <dbReference type="EMBL" id="ABQ31314.1"/>
    </source>
</evidence>
<dbReference type="Gene3D" id="3.40.50.720">
    <property type="entry name" value="NAD(P)-binding Rossmann-like Domain"/>
    <property type="match status" value="1"/>
</dbReference>
<evidence type="ECO:0000256" key="2">
    <source>
        <dbReference type="ARBA" id="ARBA00023002"/>
    </source>
</evidence>
<sequence length="292" mass="31382">MKEFSNRVAVITGAGSGFGREFARIAAARGMRLALADIQPDALEAIAAELRAAGAEVLAERVDVSNAEAMERFADAVFAQYGNAHLLFNNAGVGGGGLLWEHSVRDWQWVLGVNLWGVIHGVRCFVPRMIANGDEGHIVNTASVAGLISAQTMGVYNVSKHGVVTLSETLFQDLRISGSILGVTVLCPAFVDTGIKDAARNRPAELANDAPPTASQRLAEEQTRKAVTSGRIGAPEVAARTFECIEEGRFYCLTHPKILGAVELRMQDLLNQRDPSDPFSLKREVAFKAPQN</sequence>